<feature type="transmembrane region" description="Helical" evidence="7">
    <location>
        <begin position="171"/>
        <end position="194"/>
    </location>
</feature>
<feature type="transmembrane region" description="Helical" evidence="7">
    <location>
        <begin position="105"/>
        <end position="128"/>
    </location>
</feature>
<name>A0YDP7_9GAMM</name>
<evidence type="ECO:0000256" key="5">
    <source>
        <dbReference type="ARBA" id="ARBA00022989"/>
    </source>
</evidence>
<dbReference type="Pfam" id="PF05977">
    <property type="entry name" value="MFS_3"/>
    <property type="match status" value="1"/>
</dbReference>
<dbReference type="SUPFAM" id="SSF103473">
    <property type="entry name" value="MFS general substrate transporter"/>
    <property type="match status" value="1"/>
</dbReference>
<keyword evidence="6 7" id="KW-0472">Membrane</keyword>
<feature type="transmembrane region" description="Helical" evidence="7">
    <location>
        <begin position="313"/>
        <end position="334"/>
    </location>
</feature>
<dbReference type="EMBL" id="AAVT01000005">
    <property type="protein sequence ID" value="EAW30931.1"/>
    <property type="molecule type" value="Genomic_DNA"/>
</dbReference>
<sequence length="399" mass="43021">MAEILPVLKNPLFRRYIIGNGLSLIGVWIQRVALGWLTWELTHSGFWLGAIAFADLFPSLVIGPFAGVWADRYDRRNILLLTQSLSAALAVVLFLLVYWQTIGVGWLFVLSAGLGITASIGFPARLALVPMLVDKTDMPAAVALNSVIFNTARFVGPMIAGAVIAWSDISLAFLINGLTYAIMTLVIATIPSGLHVVNRNRDIHILKDIAEGIRYVLSHPTIRLLIGIIIAVALLLKPIADLLPGFADVIFQRGVIGLAVMTQVMGVGALLGGIWLAQFGSPKRLPLITLGGFFSGSLFGIAFALTADFYLAMAWLFFMSMGISMTGICTQTLIQQTVAENYRGRVMSLWGLIFRGVPALGVLVMGLASDYSSLSVVVLAASTIAILLALKSYRSSVPW</sequence>
<feature type="transmembrane region" description="Helical" evidence="7">
    <location>
        <begin position="256"/>
        <end position="275"/>
    </location>
</feature>
<feature type="transmembrane region" description="Helical" evidence="7">
    <location>
        <begin position="371"/>
        <end position="390"/>
    </location>
</feature>
<feature type="transmembrane region" description="Helical" evidence="7">
    <location>
        <begin position="140"/>
        <end position="165"/>
    </location>
</feature>
<reference evidence="9 10" key="1">
    <citation type="journal article" date="2010" name="J. Bacteriol.">
        <title>Genome sequence of the oligotrophic marine Gammaproteobacterium HTCC2143, isolated from the Oregon Coast.</title>
        <authorList>
            <person name="Oh H.M."/>
            <person name="Kang I."/>
            <person name="Ferriera S."/>
            <person name="Giovannoni S.J."/>
            <person name="Cho J.C."/>
        </authorList>
    </citation>
    <scope>NUCLEOTIDE SEQUENCE [LARGE SCALE GENOMIC DNA]</scope>
    <source>
        <strain evidence="9 10">HTCC2143</strain>
    </source>
</reference>
<feature type="transmembrane region" description="Helical" evidence="7">
    <location>
        <begin position="215"/>
        <end position="236"/>
    </location>
</feature>
<dbReference type="GO" id="GO:0005886">
    <property type="term" value="C:plasma membrane"/>
    <property type="evidence" value="ECO:0007669"/>
    <property type="project" value="UniProtKB-SubCell"/>
</dbReference>
<keyword evidence="3" id="KW-1003">Cell membrane</keyword>
<dbReference type="InterPro" id="IPR036259">
    <property type="entry name" value="MFS_trans_sf"/>
</dbReference>
<evidence type="ECO:0000313" key="10">
    <source>
        <dbReference type="Proteomes" id="UP000004931"/>
    </source>
</evidence>
<proteinExistence type="predicted"/>
<feature type="transmembrane region" description="Helical" evidence="7">
    <location>
        <begin position="287"/>
        <end position="307"/>
    </location>
</feature>
<keyword evidence="10" id="KW-1185">Reference proteome</keyword>
<keyword evidence="4 7" id="KW-0812">Transmembrane</keyword>
<evidence type="ECO:0000256" key="1">
    <source>
        <dbReference type="ARBA" id="ARBA00004651"/>
    </source>
</evidence>
<dbReference type="CDD" id="cd06173">
    <property type="entry name" value="MFS_MefA_like"/>
    <property type="match status" value="1"/>
</dbReference>
<accession>A0YDP7</accession>
<dbReference type="PROSITE" id="PS50850">
    <property type="entry name" value="MFS"/>
    <property type="match status" value="1"/>
</dbReference>
<dbReference type="Proteomes" id="UP000004931">
    <property type="component" value="Unassembled WGS sequence"/>
</dbReference>
<evidence type="ECO:0000256" key="6">
    <source>
        <dbReference type="ARBA" id="ARBA00023136"/>
    </source>
</evidence>
<protein>
    <recommendedName>
        <fullName evidence="8">Major facilitator superfamily (MFS) profile domain-containing protein</fullName>
    </recommendedName>
</protein>
<feature type="domain" description="Major facilitator superfamily (MFS) profile" evidence="8">
    <location>
        <begin position="7"/>
        <end position="397"/>
    </location>
</feature>
<dbReference type="PANTHER" id="PTHR23513:SF11">
    <property type="entry name" value="STAPHYLOFERRIN A TRANSPORTER"/>
    <property type="match status" value="1"/>
</dbReference>
<evidence type="ECO:0000256" key="4">
    <source>
        <dbReference type="ARBA" id="ARBA00022692"/>
    </source>
</evidence>
<organism evidence="9 10">
    <name type="scientific">marine gamma proteobacterium HTCC2143</name>
    <dbReference type="NCBI Taxonomy" id="247633"/>
    <lineage>
        <taxon>Bacteria</taxon>
        <taxon>Pseudomonadati</taxon>
        <taxon>Pseudomonadota</taxon>
        <taxon>Gammaproteobacteria</taxon>
        <taxon>Cellvibrionales</taxon>
        <taxon>Spongiibacteraceae</taxon>
        <taxon>BD1-7 clade</taxon>
    </lineage>
</organism>
<evidence type="ECO:0000256" key="7">
    <source>
        <dbReference type="SAM" id="Phobius"/>
    </source>
</evidence>
<feature type="transmembrane region" description="Helical" evidence="7">
    <location>
        <begin position="346"/>
        <end position="365"/>
    </location>
</feature>
<keyword evidence="2" id="KW-0813">Transport</keyword>
<comment type="caution">
    <text evidence="9">The sequence shown here is derived from an EMBL/GenBank/DDBJ whole genome shotgun (WGS) entry which is preliminary data.</text>
</comment>
<evidence type="ECO:0000259" key="8">
    <source>
        <dbReference type="PROSITE" id="PS50850"/>
    </source>
</evidence>
<evidence type="ECO:0000313" key="9">
    <source>
        <dbReference type="EMBL" id="EAW30931.1"/>
    </source>
</evidence>
<dbReference type="OrthoDB" id="9775268at2"/>
<feature type="transmembrane region" description="Helical" evidence="7">
    <location>
        <begin position="45"/>
        <end position="66"/>
    </location>
</feature>
<evidence type="ECO:0000256" key="2">
    <source>
        <dbReference type="ARBA" id="ARBA00022448"/>
    </source>
</evidence>
<comment type="subcellular location">
    <subcellularLocation>
        <location evidence="1">Cell membrane</location>
        <topology evidence="1">Multi-pass membrane protein</topology>
    </subcellularLocation>
</comment>
<gene>
    <name evidence="9" type="ORF">GP2143_10052</name>
</gene>
<dbReference type="InterPro" id="IPR010290">
    <property type="entry name" value="TM_effector"/>
</dbReference>
<feature type="transmembrane region" description="Helical" evidence="7">
    <location>
        <begin position="78"/>
        <end position="99"/>
    </location>
</feature>
<dbReference type="AlphaFoldDB" id="A0YDP7"/>
<dbReference type="PANTHER" id="PTHR23513">
    <property type="entry name" value="INTEGRAL MEMBRANE EFFLUX PROTEIN-RELATED"/>
    <property type="match status" value="1"/>
</dbReference>
<dbReference type="STRING" id="247633.GP2143_10052"/>
<dbReference type="Gene3D" id="1.20.1250.20">
    <property type="entry name" value="MFS general substrate transporter like domains"/>
    <property type="match status" value="1"/>
</dbReference>
<dbReference type="InterPro" id="IPR020846">
    <property type="entry name" value="MFS_dom"/>
</dbReference>
<dbReference type="GO" id="GO:0022857">
    <property type="term" value="F:transmembrane transporter activity"/>
    <property type="evidence" value="ECO:0007669"/>
    <property type="project" value="InterPro"/>
</dbReference>
<keyword evidence="5 7" id="KW-1133">Transmembrane helix</keyword>
<dbReference type="eggNOG" id="COG2814">
    <property type="taxonomic scope" value="Bacteria"/>
</dbReference>
<evidence type="ECO:0000256" key="3">
    <source>
        <dbReference type="ARBA" id="ARBA00022475"/>
    </source>
</evidence>